<dbReference type="EnsemblFungi" id="EJT81431">
    <property type="protein sequence ID" value="EJT81431"/>
    <property type="gene ID" value="GGTG_01411"/>
</dbReference>
<dbReference type="GeneID" id="20341869"/>
<name>J3NJH9_GAET3</name>
<dbReference type="EMBL" id="GL385395">
    <property type="protein sequence ID" value="EJT81431.1"/>
    <property type="molecule type" value="Genomic_DNA"/>
</dbReference>
<reference evidence="2" key="4">
    <citation type="journal article" date="2015" name="G3 (Bethesda)">
        <title>Genome sequences of three phytopathogenic species of the Magnaporthaceae family of fungi.</title>
        <authorList>
            <person name="Okagaki L.H."/>
            <person name="Nunes C.C."/>
            <person name="Sailsbery J."/>
            <person name="Clay B."/>
            <person name="Brown D."/>
            <person name="John T."/>
            <person name="Oh Y."/>
            <person name="Young N."/>
            <person name="Fitzgerald M."/>
            <person name="Haas B.J."/>
            <person name="Zeng Q."/>
            <person name="Young S."/>
            <person name="Adiconis X."/>
            <person name="Fan L."/>
            <person name="Levin J.Z."/>
            <person name="Mitchell T.K."/>
            <person name="Okubara P.A."/>
            <person name="Farman M.L."/>
            <person name="Kohn L.M."/>
            <person name="Birren B."/>
            <person name="Ma L.-J."/>
            <person name="Dean R.A."/>
        </authorList>
    </citation>
    <scope>NUCLEOTIDE SEQUENCE</scope>
    <source>
        <strain evidence="2">R3-111a-1</strain>
    </source>
</reference>
<gene>
    <name evidence="2" type="primary">20341869</name>
    <name evidence="1" type="ORF">GGTG_01411</name>
</gene>
<reference evidence="1" key="3">
    <citation type="submission" date="2010-09" db="EMBL/GenBank/DDBJ databases">
        <title>Annotation of Gaeumannomyces graminis var. tritici R3-111a-1.</title>
        <authorList>
            <consortium name="The Broad Institute Genome Sequencing Platform"/>
            <person name="Ma L.-J."/>
            <person name="Dead R."/>
            <person name="Young S.K."/>
            <person name="Zeng Q."/>
            <person name="Gargeya S."/>
            <person name="Fitzgerald M."/>
            <person name="Haas B."/>
            <person name="Abouelleil A."/>
            <person name="Alvarado L."/>
            <person name="Arachchi H.M."/>
            <person name="Berlin A."/>
            <person name="Brown A."/>
            <person name="Chapman S.B."/>
            <person name="Chen Z."/>
            <person name="Dunbar C."/>
            <person name="Freedman E."/>
            <person name="Gearin G."/>
            <person name="Gellesch M."/>
            <person name="Goldberg J."/>
            <person name="Griggs A."/>
            <person name="Gujja S."/>
            <person name="Heiman D."/>
            <person name="Howarth C."/>
            <person name="Larson L."/>
            <person name="Lui A."/>
            <person name="MacDonald P.J.P."/>
            <person name="Mehta T."/>
            <person name="Montmayeur A."/>
            <person name="Murphy C."/>
            <person name="Neiman D."/>
            <person name="Pearson M."/>
            <person name="Priest M."/>
            <person name="Roberts A."/>
            <person name="Saif S."/>
            <person name="Shea T."/>
            <person name="Shenoy N."/>
            <person name="Sisk P."/>
            <person name="Stolte C."/>
            <person name="Sykes S."/>
            <person name="Yandava C."/>
            <person name="Wortman J."/>
            <person name="Nusbaum C."/>
            <person name="Birren B."/>
        </authorList>
    </citation>
    <scope>NUCLEOTIDE SEQUENCE</scope>
    <source>
        <strain evidence="1">R3-111a-1</strain>
    </source>
</reference>
<sequence>MTRQTRSSPNVTPSGLRFGRWHIRNGLIAIAAGYNKKTPIRRLVKQLRLDIIKKLLYNGLLRFRGILINSPR</sequence>
<evidence type="ECO:0000313" key="3">
    <source>
        <dbReference type="Proteomes" id="UP000006039"/>
    </source>
</evidence>
<reference evidence="1" key="2">
    <citation type="submission" date="2010-07" db="EMBL/GenBank/DDBJ databases">
        <authorList>
            <consortium name="The Broad Institute Genome Sequencing Platform"/>
            <consortium name="Broad Institute Genome Sequencing Center for Infectious Disease"/>
            <person name="Ma L.-J."/>
            <person name="Dead R."/>
            <person name="Young S."/>
            <person name="Zeng Q."/>
            <person name="Koehrsen M."/>
            <person name="Alvarado L."/>
            <person name="Berlin A."/>
            <person name="Chapman S.B."/>
            <person name="Chen Z."/>
            <person name="Freedman E."/>
            <person name="Gellesch M."/>
            <person name="Goldberg J."/>
            <person name="Griggs A."/>
            <person name="Gujja S."/>
            <person name="Heilman E.R."/>
            <person name="Heiman D."/>
            <person name="Hepburn T."/>
            <person name="Howarth C."/>
            <person name="Jen D."/>
            <person name="Larson L."/>
            <person name="Mehta T."/>
            <person name="Neiman D."/>
            <person name="Pearson M."/>
            <person name="Roberts A."/>
            <person name="Saif S."/>
            <person name="Shea T."/>
            <person name="Shenoy N."/>
            <person name="Sisk P."/>
            <person name="Stolte C."/>
            <person name="Sykes S."/>
            <person name="Walk T."/>
            <person name="White J."/>
            <person name="Yandava C."/>
            <person name="Haas B."/>
            <person name="Nusbaum C."/>
            <person name="Birren B."/>
        </authorList>
    </citation>
    <scope>NUCLEOTIDE SEQUENCE</scope>
    <source>
        <strain evidence="1">R3-111a-1</strain>
    </source>
</reference>
<dbReference type="HOGENOM" id="CLU_2722368_0_0_1"/>
<dbReference type="VEuPathDB" id="FungiDB:GGTG_01411"/>
<evidence type="ECO:0000313" key="2">
    <source>
        <dbReference type="EnsemblFungi" id="EJT81431"/>
    </source>
</evidence>
<evidence type="ECO:0000313" key="1">
    <source>
        <dbReference type="EMBL" id="EJT81431.1"/>
    </source>
</evidence>
<reference evidence="3" key="1">
    <citation type="submission" date="2010-07" db="EMBL/GenBank/DDBJ databases">
        <title>The genome sequence of Gaeumannomyces graminis var. tritici strain R3-111a-1.</title>
        <authorList>
            <consortium name="The Broad Institute Genome Sequencing Platform"/>
            <person name="Ma L.-J."/>
            <person name="Dead R."/>
            <person name="Young S."/>
            <person name="Zeng Q."/>
            <person name="Koehrsen M."/>
            <person name="Alvarado L."/>
            <person name="Berlin A."/>
            <person name="Chapman S.B."/>
            <person name="Chen Z."/>
            <person name="Freedman E."/>
            <person name="Gellesch M."/>
            <person name="Goldberg J."/>
            <person name="Griggs A."/>
            <person name="Gujja S."/>
            <person name="Heilman E.R."/>
            <person name="Heiman D."/>
            <person name="Hepburn T."/>
            <person name="Howarth C."/>
            <person name="Jen D."/>
            <person name="Larson L."/>
            <person name="Mehta T."/>
            <person name="Neiman D."/>
            <person name="Pearson M."/>
            <person name="Roberts A."/>
            <person name="Saif S."/>
            <person name="Shea T."/>
            <person name="Shenoy N."/>
            <person name="Sisk P."/>
            <person name="Stolte C."/>
            <person name="Sykes S."/>
            <person name="Walk T."/>
            <person name="White J."/>
            <person name="Yandava C."/>
            <person name="Haas B."/>
            <person name="Nusbaum C."/>
            <person name="Birren B."/>
        </authorList>
    </citation>
    <scope>NUCLEOTIDE SEQUENCE [LARGE SCALE GENOMIC DNA]</scope>
    <source>
        <strain evidence="3">R3-111a-1</strain>
    </source>
</reference>
<proteinExistence type="predicted"/>
<dbReference type="RefSeq" id="XP_009217440.1">
    <property type="nucleotide sequence ID" value="XM_009219176.1"/>
</dbReference>
<organism evidence="1">
    <name type="scientific">Gaeumannomyces tritici (strain R3-111a-1)</name>
    <name type="common">Wheat and barley take-all root rot fungus</name>
    <name type="synonym">Gaeumannomyces graminis var. tritici</name>
    <dbReference type="NCBI Taxonomy" id="644352"/>
    <lineage>
        <taxon>Eukaryota</taxon>
        <taxon>Fungi</taxon>
        <taxon>Dikarya</taxon>
        <taxon>Ascomycota</taxon>
        <taxon>Pezizomycotina</taxon>
        <taxon>Sordariomycetes</taxon>
        <taxon>Sordariomycetidae</taxon>
        <taxon>Magnaporthales</taxon>
        <taxon>Magnaporthaceae</taxon>
        <taxon>Gaeumannomyces</taxon>
    </lineage>
</organism>
<reference evidence="2" key="5">
    <citation type="submission" date="2018-04" db="UniProtKB">
        <authorList>
            <consortium name="EnsemblFungi"/>
        </authorList>
    </citation>
    <scope>IDENTIFICATION</scope>
    <source>
        <strain evidence="2">R3-111a-1</strain>
    </source>
</reference>
<keyword evidence="3" id="KW-1185">Reference proteome</keyword>
<dbReference type="Proteomes" id="UP000006039">
    <property type="component" value="Unassembled WGS sequence"/>
</dbReference>
<protein>
    <submittedName>
        <fullName evidence="1 2">Uncharacterized protein</fullName>
    </submittedName>
</protein>
<dbReference type="AlphaFoldDB" id="J3NJH9"/>
<accession>J3NJH9</accession>